<dbReference type="SMART" id="SM00116">
    <property type="entry name" value="CBS"/>
    <property type="match status" value="2"/>
</dbReference>
<dbReference type="PROSITE" id="PS51371">
    <property type="entry name" value="CBS"/>
    <property type="match status" value="2"/>
</dbReference>
<dbReference type="Proteomes" id="UP000244161">
    <property type="component" value="Unassembled WGS sequence"/>
</dbReference>
<keyword evidence="1" id="KW-0129">CBS domain</keyword>
<evidence type="ECO:0000259" key="2">
    <source>
        <dbReference type="PROSITE" id="PS51371"/>
    </source>
</evidence>
<dbReference type="SUPFAM" id="SSF54631">
    <property type="entry name" value="CBS-domain pair"/>
    <property type="match status" value="1"/>
</dbReference>
<dbReference type="EMBL" id="QAOM01000028">
    <property type="protein sequence ID" value="PTQ80503.1"/>
    <property type="molecule type" value="Genomic_DNA"/>
</dbReference>
<gene>
    <name evidence="4" type="ORF">C8U37_12831</name>
    <name evidence="3" type="ORF">C8U37_1401</name>
</gene>
<dbReference type="RefSeq" id="WP_108033779.1">
    <property type="nucleotide sequence ID" value="NZ_QAOM01000028.1"/>
</dbReference>
<name>A0A2T5I9J3_9LACT</name>
<keyword evidence="5" id="KW-1185">Reference proteome</keyword>
<dbReference type="Gene3D" id="3.10.580.10">
    <property type="entry name" value="CBS-domain"/>
    <property type="match status" value="1"/>
</dbReference>
<reference evidence="4 5" key="1">
    <citation type="submission" date="2018-04" db="EMBL/GenBank/DDBJ databases">
        <title>Genomic Encyclopedia of Archaeal and Bacterial Type Strains, Phase II (KMG-II): from individual species to whole genera.</title>
        <authorList>
            <person name="Goeker M."/>
        </authorList>
    </citation>
    <scope>NUCLEOTIDE SEQUENCE [LARGE SCALE GENOMIC DNA]</scope>
    <source>
        <strain evidence="4 5">DSM 18806</strain>
    </source>
</reference>
<sequence>MNDNNEAFLGYFNDIESFFNKEYKPNRGKSYYSFYELVENASRYDSYVKRKRDDFQILGDLRNFLSHGNQGDLVLANEESLNMIKAIHEQLLKPKTAFDIKSDDVKFFKETTPLSAVLETIRNTDLTQFPIKDGNGKVIGLLTENGITHWLSQHAHEATISIGGTLARDILVLDENKNNFAFVKKDATIYEAEAQFDNQKIDALLVTHSGKNTENLLGIITRFDLVEV</sequence>
<proteinExistence type="predicted"/>
<dbReference type="InterPro" id="IPR000644">
    <property type="entry name" value="CBS_dom"/>
</dbReference>
<organism evidence="4 5">
    <name type="scientific">Trichococcus patagoniensis</name>
    <dbReference type="NCBI Taxonomy" id="382641"/>
    <lineage>
        <taxon>Bacteria</taxon>
        <taxon>Bacillati</taxon>
        <taxon>Bacillota</taxon>
        <taxon>Bacilli</taxon>
        <taxon>Lactobacillales</taxon>
        <taxon>Carnobacteriaceae</taxon>
        <taxon>Trichococcus</taxon>
    </lineage>
</organism>
<dbReference type="OrthoDB" id="49104at2"/>
<comment type="caution">
    <text evidence="4">The sequence shown here is derived from an EMBL/GenBank/DDBJ whole genome shotgun (WGS) entry which is preliminary data.</text>
</comment>
<protein>
    <submittedName>
        <fullName evidence="4">Putative transcriptional regulator</fullName>
    </submittedName>
</protein>
<evidence type="ECO:0000313" key="4">
    <source>
        <dbReference type="EMBL" id="PTQ80503.1"/>
    </source>
</evidence>
<dbReference type="EMBL" id="QAOM01000040">
    <property type="protein sequence ID" value="PTQ79453.1"/>
    <property type="molecule type" value="Genomic_DNA"/>
</dbReference>
<accession>A0A2T5I9J3</accession>
<evidence type="ECO:0000313" key="3">
    <source>
        <dbReference type="EMBL" id="PTQ79453.1"/>
    </source>
</evidence>
<evidence type="ECO:0000256" key="1">
    <source>
        <dbReference type="PROSITE-ProRule" id="PRU00703"/>
    </source>
</evidence>
<dbReference type="Pfam" id="PF00571">
    <property type="entry name" value="CBS"/>
    <property type="match status" value="2"/>
</dbReference>
<dbReference type="CDD" id="cd02205">
    <property type="entry name" value="CBS_pair_SF"/>
    <property type="match status" value="1"/>
</dbReference>
<feature type="domain" description="CBS" evidence="2">
    <location>
        <begin position="175"/>
        <end position="228"/>
    </location>
</feature>
<feature type="domain" description="CBS" evidence="2">
    <location>
        <begin position="100"/>
        <end position="159"/>
    </location>
</feature>
<dbReference type="AlphaFoldDB" id="A0A2T5I9J3"/>
<dbReference type="InterPro" id="IPR046342">
    <property type="entry name" value="CBS_dom_sf"/>
</dbReference>
<evidence type="ECO:0000313" key="5">
    <source>
        <dbReference type="Proteomes" id="UP000244161"/>
    </source>
</evidence>